<evidence type="ECO:0000313" key="6">
    <source>
        <dbReference type="EMBL" id="ADM38620.1"/>
    </source>
</evidence>
<dbReference type="GO" id="GO:0003872">
    <property type="term" value="F:6-phosphofructokinase activity"/>
    <property type="evidence" value="ECO:0007669"/>
    <property type="project" value="InterPro"/>
</dbReference>
<dbReference type="Gene3D" id="3.40.50.450">
    <property type="match status" value="1"/>
</dbReference>
<dbReference type="SUPFAM" id="SSF53784">
    <property type="entry name" value="Phosphofructokinase"/>
    <property type="match status" value="1"/>
</dbReference>
<dbReference type="AlphaFoldDB" id="E0TTU7"/>
<dbReference type="HOGENOM" id="CLU_2696949_0_0_9"/>
<dbReference type="EMBL" id="CP002183">
    <property type="protein sequence ID" value="ADM38620.1"/>
    <property type="molecule type" value="Genomic_DNA"/>
</dbReference>
<evidence type="ECO:0000313" key="7">
    <source>
        <dbReference type="Proteomes" id="UP000002233"/>
    </source>
</evidence>
<organism evidence="6 7">
    <name type="scientific">Bacillus spizizenii (strain ATCC 23059 / NRRL B-14472 / W23)</name>
    <name type="common">Bacillus subtilis subsp. spizizenii</name>
    <dbReference type="NCBI Taxonomy" id="655816"/>
    <lineage>
        <taxon>Bacteria</taxon>
        <taxon>Bacillati</taxon>
        <taxon>Bacillota</taxon>
        <taxon>Bacilli</taxon>
        <taxon>Bacillales</taxon>
        <taxon>Bacillaceae</taxon>
        <taxon>Bacillus</taxon>
    </lineage>
</organism>
<proteinExistence type="predicted"/>
<sequence length="73" mass="7857">MNTAIRAAVKAENHSGADIMGIRSCYQGLVNGMIHPLTLADVEHISNKAGTILQEFMEDAGRRKAVQSYGNLA</sequence>
<evidence type="ECO:0000256" key="2">
    <source>
        <dbReference type="ARBA" id="ARBA00022723"/>
    </source>
</evidence>
<accession>E0TTU7</accession>
<dbReference type="Proteomes" id="UP000002233">
    <property type="component" value="Chromosome"/>
</dbReference>
<keyword evidence="3 6" id="KW-0418">Kinase</keyword>
<name>E0TTU7_BACSH</name>
<dbReference type="UniPathway" id="UPA00109">
    <property type="reaction ID" value="UER00182"/>
</dbReference>
<dbReference type="KEGG" id="bss:BSUW23_12910"/>
<keyword evidence="4" id="KW-0460">Magnesium</keyword>
<evidence type="ECO:0000256" key="4">
    <source>
        <dbReference type="ARBA" id="ARBA00022842"/>
    </source>
</evidence>
<dbReference type="Pfam" id="PF00365">
    <property type="entry name" value="PFK"/>
    <property type="match status" value="1"/>
</dbReference>
<keyword evidence="1" id="KW-0808">Transferase</keyword>
<dbReference type="InterPro" id="IPR000023">
    <property type="entry name" value="Phosphofructokinase_dom"/>
</dbReference>
<evidence type="ECO:0000256" key="3">
    <source>
        <dbReference type="ARBA" id="ARBA00022777"/>
    </source>
</evidence>
<evidence type="ECO:0000256" key="1">
    <source>
        <dbReference type="ARBA" id="ARBA00022679"/>
    </source>
</evidence>
<dbReference type="InterPro" id="IPR035966">
    <property type="entry name" value="PKF_sf"/>
</dbReference>
<dbReference type="RefSeq" id="WP_003226047.1">
    <property type="nucleotide sequence ID" value="NC_014479.1"/>
</dbReference>
<evidence type="ECO:0000259" key="5">
    <source>
        <dbReference type="Pfam" id="PF00365"/>
    </source>
</evidence>
<feature type="domain" description="Phosphofructokinase" evidence="5">
    <location>
        <begin position="1"/>
        <end position="55"/>
    </location>
</feature>
<reference evidence="6 7" key="2">
    <citation type="journal article" date="2011" name="Microbiology">
        <title>The genome sequence of Bacillus subtilis subsp. spizizenii W23: insights into speciation within the B. subtilis complex and into the history of B. subtilis genetics.</title>
        <authorList>
            <person name="Zeigler D.R."/>
        </authorList>
    </citation>
    <scope>NUCLEOTIDE SEQUENCE [LARGE SCALE GENOMIC DNA]</scope>
    <source>
        <strain evidence="7">ATCC 23059 / NRRL B-14472 / W23</strain>
    </source>
</reference>
<dbReference type="GO" id="GO:0046872">
    <property type="term" value="F:metal ion binding"/>
    <property type="evidence" value="ECO:0007669"/>
    <property type="project" value="UniProtKB-KW"/>
</dbReference>
<protein>
    <submittedName>
        <fullName evidence="6">6-phosphofructokinase-like protein</fullName>
    </submittedName>
</protein>
<gene>
    <name evidence="6" type="ordered locus">BSUW23_12910</name>
</gene>
<keyword evidence="2" id="KW-0479">Metal-binding</keyword>
<reference key="1">
    <citation type="submission" date="2010-08" db="EMBL/GenBank/DDBJ databases">
        <authorList>
            <person name="Zeigler D.R."/>
        </authorList>
    </citation>
    <scope>NUCLEOTIDE SEQUENCE</scope>
    <source>
        <strain>W23</strain>
    </source>
</reference>